<name>A0A5B7DWL9_PORTR</name>
<evidence type="ECO:0000313" key="1">
    <source>
        <dbReference type="EMBL" id="MPC25479.1"/>
    </source>
</evidence>
<reference evidence="1 2" key="1">
    <citation type="submission" date="2019-05" db="EMBL/GenBank/DDBJ databases">
        <title>Another draft genome of Portunus trituberculatus and its Hox gene families provides insights of decapod evolution.</title>
        <authorList>
            <person name="Jeong J.-H."/>
            <person name="Song I."/>
            <person name="Kim S."/>
            <person name="Choi T."/>
            <person name="Kim D."/>
            <person name="Ryu S."/>
            <person name="Kim W."/>
        </authorList>
    </citation>
    <scope>NUCLEOTIDE SEQUENCE [LARGE SCALE GENOMIC DNA]</scope>
    <source>
        <tissue evidence="1">Muscle</tissue>
    </source>
</reference>
<evidence type="ECO:0000313" key="2">
    <source>
        <dbReference type="Proteomes" id="UP000324222"/>
    </source>
</evidence>
<dbReference type="EMBL" id="VSRR010001469">
    <property type="protein sequence ID" value="MPC25479.1"/>
    <property type="molecule type" value="Genomic_DNA"/>
</dbReference>
<evidence type="ECO:0008006" key="3">
    <source>
        <dbReference type="Google" id="ProtNLM"/>
    </source>
</evidence>
<gene>
    <name evidence="1" type="ORF">E2C01_018596</name>
</gene>
<dbReference type="Gene3D" id="2.60.120.260">
    <property type="entry name" value="Galactose-binding domain-like"/>
    <property type="match status" value="1"/>
</dbReference>
<dbReference type="OrthoDB" id="547680at2759"/>
<protein>
    <recommendedName>
        <fullName evidence="3">Fucolectin tachylectin-4 pentraxin-1 domain-containing protein</fullName>
    </recommendedName>
</protein>
<keyword evidence="2" id="KW-1185">Reference proteome</keyword>
<dbReference type="InterPro" id="IPR008979">
    <property type="entry name" value="Galactose-bd-like_sf"/>
</dbReference>
<dbReference type="SUPFAM" id="SSF49785">
    <property type="entry name" value="Galactose-binding domain-like"/>
    <property type="match status" value="1"/>
</dbReference>
<comment type="caution">
    <text evidence="1">The sequence shown here is derived from an EMBL/GenBank/DDBJ whole genome shotgun (WGS) entry which is preliminary data.</text>
</comment>
<dbReference type="Proteomes" id="UP000324222">
    <property type="component" value="Unassembled WGS sequence"/>
</dbReference>
<sequence length="218" mass="24478">MEVDNSFPDTIAPCLLNSYIFQPTDKMSMNLRCGAVCSEIPYCSLYCFKGNKCDFFHAKVTNAWVGPGSGVFAYDYCYSIHPALGDVALGATTASSSVYSSFYNYYPTQVNFFCQTEAACYESLVDNSPWWRADFGSPRRVTRVRISLTALIDINIVEFRVGNDTTVTNNPELLPKPTFTPTFGLEVVAETPIVGRYFFVTEPHYSDIRICDVWVLTK</sequence>
<dbReference type="AlphaFoldDB" id="A0A5B7DWL9"/>
<organism evidence="1 2">
    <name type="scientific">Portunus trituberculatus</name>
    <name type="common">Swimming crab</name>
    <name type="synonym">Neptunus trituberculatus</name>
    <dbReference type="NCBI Taxonomy" id="210409"/>
    <lineage>
        <taxon>Eukaryota</taxon>
        <taxon>Metazoa</taxon>
        <taxon>Ecdysozoa</taxon>
        <taxon>Arthropoda</taxon>
        <taxon>Crustacea</taxon>
        <taxon>Multicrustacea</taxon>
        <taxon>Malacostraca</taxon>
        <taxon>Eumalacostraca</taxon>
        <taxon>Eucarida</taxon>
        <taxon>Decapoda</taxon>
        <taxon>Pleocyemata</taxon>
        <taxon>Brachyura</taxon>
        <taxon>Eubrachyura</taxon>
        <taxon>Portunoidea</taxon>
        <taxon>Portunidae</taxon>
        <taxon>Portuninae</taxon>
        <taxon>Portunus</taxon>
    </lineage>
</organism>
<accession>A0A5B7DWL9</accession>
<proteinExistence type="predicted"/>